<feature type="non-terminal residue" evidence="2">
    <location>
        <position position="1"/>
    </location>
</feature>
<sequence>TSGRELVADSLLRFFRADETTKPWYLSGQLSVSGPPLGGEFRLALLPNPARGEVAFSFTPEAQREWRLEILDPSGRRVRELARGVGGPGAVSLRWDGRDATGTQVRSGIFWVRVTSGERQASRRFAFVRGG</sequence>
<dbReference type="Gene3D" id="2.60.40.4070">
    <property type="match status" value="1"/>
</dbReference>
<dbReference type="AlphaFoldDB" id="A0A538SP03"/>
<dbReference type="Proteomes" id="UP000320184">
    <property type="component" value="Unassembled WGS sequence"/>
</dbReference>
<comment type="caution">
    <text evidence="2">The sequence shown here is derived from an EMBL/GenBank/DDBJ whole genome shotgun (WGS) entry which is preliminary data.</text>
</comment>
<proteinExistence type="predicted"/>
<evidence type="ECO:0000259" key="1">
    <source>
        <dbReference type="Pfam" id="PF13860"/>
    </source>
</evidence>
<dbReference type="EMBL" id="VBOT01000022">
    <property type="protein sequence ID" value="TMQ53108.1"/>
    <property type="molecule type" value="Genomic_DNA"/>
</dbReference>
<feature type="domain" description="FlgD/Vpr Ig-like" evidence="1">
    <location>
        <begin position="52"/>
        <end position="116"/>
    </location>
</feature>
<accession>A0A538SP03</accession>
<dbReference type="InterPro" id="IPR025965">
    <property type="entry name" value="FlgD/Vpr_Ig-like"/>
</dbReference>
<organism evidence="2 3">
    <name type="scientific">Eiseniibacteriota bacterium</name>
    <dbReference type="NCBI Taxonomy" id="2212470"/>
    <lineage>
        <taxon>Bacteria</taxon>
        <taxon>Candidatus Eiseniibacteriota</taxon>
    </lineage>
</organism>
<evidence type="ECO:0000313" key="3">
    <source>
        <dbReference type="Proteomes" id="UP000320184"/>
    </source>
</evidence>
<dbReference type="Pfam" id="PF13860">
    <property type="entry name" value="FlgD_ig"/>
    <property type="match status" value="1"/>
</dbReference>
<gene>
    <name evidence="2" type="ORF">E6K73_01750</name>
</gene>
<name>A0A538SP03_UNCEI</name>
<evidence type="ECO:0000313" key="2">
    <source>
        <dbReference type="EMBL" id="TMQ53108.1"/>
    </source>
</evidence>
<reference evidence="2 3" key="1">
    <citation type="journal article" date="2019" name="Nat. Microbiol.">
        <title>Mediterranean grassland soil C-N compound turnover is dependent on rainfall and depth, and is mediated by genomically divergent microorganisms.</title>
        <authorList>
            <person name="Diamond S."/>
            <person name="Andeer P.F."/>
            <person name="Li Z."/>
            <person name="Crits-Christoph A."/>
            <person name="Burstein D."/>
            <person name="Anantharaman K."/>
            <person name="Lane K.R."/>
            <person name="Thomas B.C."/>
            <person name="Pan C."/>
            <person name="Northen T.R."/>
            <person name="Banfield J.F."/>
        </authorList>
    </citation>
    <scope>NUCLEOTIDE SEQUENCE [LARGE SCALE GENOMIC DNA]</scope>
    <source>
        <strain evidence="2">WS_3</strain>
    </source>
</reference>
<protein>
    <recommendedName>
        <fullName evidence="1">FlgD/Vpr Ig-like domain-containing protein</fullName>
    </recommendedName>
</protein>